<keyword evidence="7 11" id="KW-0342">GTP-binding</keyword>
<dbReference type="PANTHER" id="PTHR22960:SF0">
    <property type="entry name" value="MOLYBDENUM COFACTOR BIOSYNTHESIS PROTEIN 1"/>
    <property type="match status" value="1"/>
</dbReference>
<evidence type="ECO:0000256" key="4">
    <source>
        <dbReference type="ARBA" id="ARBA00022741"/>
    </source>
</evidence>
<dbReference type="HAMAP" id="MF_01225_A">
    <property type="entry name" value="MoaA_A"/>
    <property type="match status" value="1"/>
</dbReference>
<dbReference type="CDD" id="cd21117">
    <property type="entry name" value="Twitch_MoaA"/>
    <property type="match status" value="1"/>
</dbReference>
<feature type="binding site" evidence="11">
    <location>
        <position position="20"/>
    </location>
    <ligand>
        <name>[4Fe-4S] cluster</name>
        <dbReference type="ChEBI" id="CHEBI:49883"/>
        <label>1</label>
        <note>4Fe-4S-S-AdoMet</note>
    </ligand>
</feature>
<feature type="binding site" evidence="11">
    <location>
        <position position="65"/>
    </location>
    <ligand>
        <name>S-adenosyl-L-methionine</name>
        <dbReference type="ChEBI" id="CHEBI:59789"/>
    </ligand>
</feature>
<feature type="binding site" evidence="11">
    <location>
        <position position="262"/>
    </location>
    <ligand>
        <name>[4Fe-4S] cluster</name>
        <dbReference type="ChEBI" id="CHEBI:49883"/>
        <label>2</label>
        <note>4Fe-4S-substrate</note>
    </ligand>
</feature>
<dbReference type="InterPro" id="IPR058240">
    <property type="entry name" value="rSAM_sf"/>
</dbReference>
<dbReference type="PROSITE" id="PS01305">
    <property type="entry name" value="MOAA_NIFB_PQQE"/>
    <property type="match status" value="1"/>
</dbReference>
<dbReference type="GO" id="GO:0006777">
    <property type="term" value="P:Mo-molybdopterin cofactor biosynthetic process"/>
    <property type="evidence" value="ECO:0007669"/>
    <property type="project" value="UniProtKB-UniRule"/>
</dbReference>
<accession>A0A2T9XA00</accession>
<dbReference type="UniPathway" id="UPA00344"/>
<comment type="function">
    <text evidence="11">Catalyzes the cyclization of GTP to (8S)-3',8-cyclo-7,8-dihydroguanosine 5'-triphosphate.</text>
</comment>
<keyword evidence="6 11" id="KW-0411">Iron-sulfur</keyword>
<dbReference type="InterPro" id="IPR013485">
    <property type="entry name" value="MoaA_arc"/>
</dbReference>
<dbReference type="GO" id="GO:0051539">
    <property type="term" value="F:4 iron, 4 sulfur cluster binding"/>
    <property type="evidence" value="ECO:0007669"/>
    <property type="project" value="UniProtKB-UniRule"/>
</dbReference>
<dbReference type="Pfam" id="PF06463">
    <property type="entry name" value="Mob_synth_C"/>
    <property type="match status" value="1"/>
</dbReference>
<dbReference type="SFLD" id="SFLDG01067">
    <property type="entry name" value="SPASM/twitch_domain_containing"/>
    <property type="match status" value="1"/>
</dbReference>
<dbReference type="EMBL" id="QEFD01000063">
    <property type="protein sequence ID" value="PVU76875.1"/>
    <property type="molecule type" value="Genomic_DNA"/>
</dbReference>
<dbReference type="InterPro" id="IPR040064">
    <property type="entry name" value="MoaA-like"/>
</dbReference>
<keyword evidence="8 11" id="KW-0501">Molybdenum cofactor biosynthesis</keyword>
<evidence type="ECO:0000256" key="8">
    <source>
        <dbReference type="ARBA" id="ARBA00023150"/>
    </source>
</evidence>
<sequence>MKDRFGRDLEDLRITLTHACNFSCFFCHMEGEGNENLSGLPLHDILLVAKASKDFGIKYVKLTGGEPTLRRDLIEIVKGLRSLGFEISMTTNGVLLPRLATKLKEAGLSRVNISLHALDRETFKKITGVDALDKVLEGIKSAINANLRPVKLNFVVNKMNINEIKEIIDFSEKLGIDELHLIEMHPVGLGKSSFSYHENLNIIEDYLKKNSTKVTIRNKHFRPRYYLNSGLVVEVVKPYANPIFCAGCNRIRLTVDGKLKTCLYREDKVIDISGILKSNLSEDDKLELIKEAFNLAIAIREPNFKYTL</sequence>
<feature type="binding site" evidence="11">
    <location>
        <position position="27"/>
    </location>
    <ligand>
        <name>[4Fe-4S] cluster</name>
        <dbReference type="ChEBI" id="CHEBI:49883"/>
        <label>1</label>
        <note>4Fe-4S-S-AdoMet</note>
    </ligand>
</feature>
<dbReference type="InterPro" id="IPR007197">
    <property type="entry name" value="rSAM"/>
</dbReference>
<evidence type="ECO:0000313" key="13">
    <source>
        <dbReference type="EMBL" id="PVU76875.1"/>
    </source>
</evidence>
<evidence type="ECO:0000256" key="9">
    <source>
        <dbReference type="ARBA" id="ARBA00023239"/>
    </source>
</evidence>
<evidence type="ECO:0000256" key="3">
    <source>
        <dbReference type="ARBA" id="ARBA00022723"/>
    </source>
</evidence>
<dbReference type="SMART" id="SM00729">
    <property type="entry name" value="Elp3"/>
    <property type="match status" value="1"/>
</dbReference>
<dbReference type="GO" id="GO:0046872">
    <property type="term" value="F:metal ion binding"/>
    <property type="evidence" value="ECO:0007669"/>
    <property type="project" value="UniProtKB-KW"/>
</dbReference>
<keyword evidence="2 11" id="KW-0949">S-adenosyl-L-methionine</keyword>
<proteinExistence type="inferred from homology"/>
<keyword evidence="3 11" id="KW-0479">Metal-binding</keyword>
<dbReference type="Proteomes" id="UP000245638">
    <property type="component" value="Unassembled WGS sequence"/>
</dbReference>
<dbReference type="EC" id="4.1.99.22" evidence="11"/>
<dbReference type="InterPro" id="IPR050105">
    <property type="entry name" value="MoCo_biosynth_MoaA/MoaC"/>
</dbReference>
<comment type="pathway">
    <text evidence="11">Cofactor biosynthesis; molybdopterin biosynthesis.</text>
</comment>
<feature type="binding site" evidence="11">
    <location>
        <begin position="250"/>
        <end position="252"/>
    </location>
    <ligand>
        <name>GTP</name>
        <dbReference type="ChEBI" id="CHEBI:37565"/>
    </ligand>
</feature>
<dbReference type="NCBIfam" id="NF001199">
    <property type="entry name" value="PRK00164.2-1"/>
    <property type="match status" value="1"/>
</dbReference>
<evidence type="ECO:0000256" key="1">
    <source>
        <dbReference type="ARBA" id="ARBA00022485"/>
    </source>
</evidence>
<dbReference type="SUPFAM" id="SSF102114">
    <property type="entry name" value="Radical SAM enzymes"/>
    <property type="match status" value="1"/>
</dbReference>
<dbReference type="CDD" id="cd01335">
    <property type="entry name" value="Radical_SAM"/>
    <property type="match status" value="1"/>
</dbReference>
<dbReference type="AlphaFoldDB" id="A0A2T9XA00"/>
<comment type="caution">
    <text evidence="11">Lacks conserved residue(s) required for the propagation of feature annotation.</text>
</comment>
<name>A0A2T9XA00_9CREN</name>
<dbReference type="SFLD" id="SFLDS00029">
    <property type="entry name" value="Radical_SAM"/>
    <property type="match status" value="1"/>
</dbReference>
<organism evidence="13 14">
    <name type="scientific">Acidianus hospitalis</name>
    <dbReference type="NCBI Taxonomy" id="563177"/>
    <lineage>
        <taxon>Archaea</taxon>
        <taxon>Thermoproteota</taxon>
        <taxon>Thermoprotei</taxon>
        <taxon>Sulfolobales</taxon>
        <taxon>Sulfolobaceae</taxon>
        <taxon>Acidianus</taxon>
    </lineage>
</organism>
<dbReference type="PANTHER" id="PTHR22960">
    <property type="entry name" value="MOLYBDOPTERIN COFACTOR SYNTHESIS PROTEIN A"/>
    <property type="match status" value="1"/>
</dbReference>
<feature type="binding site" evidence="11">
    <location>
        <position position="61"/>
    </location>
    <ligand>
        <name>GTP</name>
        <dbReference type="ChEBI" id="CHEBI:37565"/>
    </ligand>
</feature>
<evidence type="ECO:0000256" key="5">
    <source>
        <dbReference type="ARBA" id="ARBA00023004"/>
    </source>
</evidence>
<feature type="binding site" evidence="11">
    <location>
        <position position="245"/>
    </location>
    <ligand>
        <name>[4Fe-4S] cluster</name>
        <dbReference type="ChEBI" id="CHEBI:49883"/>
        <label>2</label>
        <note>4Fe-4S-substrate</note>
    </ligand>
</feature>
<dbReference type="InterPro" id="IPR013785">
    <property type="entry name" value="Aldolase_TIM"/>
</dbReference>
<feature type="binding site" evidence="11">
    <location>
        <position position="13"/>
    </location>
    <ligand>
        <name>GTP</name>
        <dbReference type="ChEBI" id="CHEBI:37565"/>
    </ligand>
</feature>
<keyword evidence="1 11" id="KW-0004">4Fe-4S</keyword>
<evidence type="ECO:0000256" key="11">
    <source>
        <dbReference type="HAMAP-Rule" id="MF_01225"/>
    </source>
</evidence>
<dbReference type="Pfam" id="PF04055">
    <property type="entry name" value="Radical_SAM"/>
    <property type="match status" value="1"/>
</dbReference>
<evidence type="ECO:0000256" key="2">
    <source>
        <dbReference type="ARBA" id="ARBA00022691"/>
    </source>
</evidence>
<dbReference type="GO" id="GO:1904047">
    <property type="term" value="F:S-adenosyl-L-methionine binding"/>
    <property type="evidence" value="ECO:0007669"/>
    <property type="project" value="UniProtKB-UniRule"/>
</dbReference>
<feature type="binding site" evidence="11">
    <location>
        <position position="90"/>
    </location>
    <ligand>
        <name>GTP</name>
        <dbReference type="ChEBI" id="CHEBI:37565"/>
    </ligand>
</feature>
<dbReference type="GO" id="GO:0061799">
    <property type="term" value="F:cyclic pyranopterin monophosphate synthase activity"/>
    <property type="evidence" value="ECO:0007669"/>
    <property type="project" value="TreeGrafter"/>
</dbReference>
<feature type="binding site" evidence="11">
    <location>
        <position position="114"/>
    </location>
    <ligand>
        <name>S-adenosyl-L-methionine</name>
        <dbReference type="ChEBI" id="CHEBI:59789"/>
    </ligand>
</feature>
<feature type="binding site" evidence="11">
    <location>
        <position position="151"/>
    </location>
    <ligand>
        <name>GTP</name>
        <dbReference type="ChEBI" id="CHEBI:37565"/>
    </ligand>
</feature>
<keyword evidence="5 11" id="KW-0408">Iron</keyword>
<protein>
    <recommendedName>
        <fullName evidence="11">Probable GTP 3',8-cyclase</fullName>
        <ecNumber evidence="11">4.1.99.22</ecNumber>
    </recommendedName>
    <alternativeName>
        <fullName evidence="11">Molybdenum cofactor biosynthesis protein A</fullName>
    </alternativeName>
</protein>
<dbReference type="InterPro" id="IPR000385">
    <property type="entry name" value="MoaA_NifB_PqqE_Fe-S-bd_CS"/>
</dbReference>
<evidence type="ECO:0000256" key="7">
    <source>
        <dbReference type="ARBA" id="ARBA00023134"/>
    </source>
</evidence>
<dbReference type="SFLD" id="SFLDG01386">
    <property type="entry name" value="main_SPASM_domain-containing"/>
    <property type="match status" value="1"/>
</dbReference>
<keyword evidence="9 11" id="KW-0456">Lyase</keyword>
<keyword evidence="4 11" id="KW-0547">Nucleotide-binding</keyword>
<dbReference type="NCBIfam" id="TIGR02668">
    <property type="entry name" value="moaA_archaeal"/>
    <property type="match status" value="1"/>
</dbReference>
<dbReference type="InterPro" id="IPR006638">
    <property type="entry name" value="Elp3/MiaA/NifB-like_rSAM"/>
</dbReference>
<comment type="catalytic activity">
    <reaction evidence="10 11">
        <text>GTP + AH2 + S-adenosyl-L-methionine = (8S)-3',8-cyclo-7,8-dihydroguanosine 5'-triphosphate + 5'-deoxyadenosine + L-methionine + A + H(+)</text>
        <dbReference type="Rhea" id="RHEA:49576"/>
        <dbReference type="ChEBI" id="CHEBI:13193"/>
        <dbReference type="ChEBI" id="CHEBI:15378"/>
        <dbReference type="ChEBI" id="CHEBI:17319"/>
        <dbReference type="ChEBI" id="CHEBI:17499"/>
        <dbReference type="ChEBI" id="CHEBI:37565"/>
        <dbReference type="ChEBI" id="CHEBI:57844"/>
        <dbReference type="ChEBI" id="CHEBI:59789"/>
        <dbReference type="ChEBI" id="CHEBI:131766"/>
        <dbReference type="EC" id="4.1.99.22"/>
    </reaction>
</comment>
<dbReference type="InterPro" id="IPR010505">
    <property type="entry name" value="MoaA_twitch"/>
</dbReference>
<dbReference type="SFLD" id="SFLDG01383">
    <property type="entry name" value="cyclic_pyranopterin_phosphate"/>
    <property type="match status" value="1"/>
</dbReference>
<dbReference type="PROSITE" id="PS51918">
    <property type="entry name" value="RADICAL_SAM"/>
    <property type="match status" value="1"/>
</dbReference>
<evidence type="ECO:0000259" key="12">
    <source>
        <dbReference type="PROSITE" id="PS51918"/>
    </source>
</evidence>
<evidence type="ECO:0000313" key="14">
    <source>
        <dbReference type="Proteomes" id="UP000245638"/>
    </source>
</evidence>
<evidence type="ECO:0000256" key="10">
    <source>
        <dbReference type="ARBA" id="ARBA00048697"/>
    </source>
</evidence>
<feature type="binding site" evidence="11">
    <location>
        <position position="248"/>
    </location>
    <ligand>
        <name>[4Fe-4S] cluster</name>
        <dbReference type="ChEBI" id="CHEBI:49883"/>
        <label>2</label>
        <note>4Fe-4S-substrate</note>
    </ligand>
</feature>
<feature type="binding site" evidence="11">
    <location>
        <position position="24"/>
    </location>
    <ligand>
        <name>[4Fe-4S] cluster</name>
        <dbReference type="ChEBI" id="CHEBI:49883"/>
        <label>1</label>
        <note>4Fe-4S-S-AdoMet</note>
    </ligand>
</feature>
<evidence type="ECO:0000256" key="6">
    <source>
        <dbReference type="ARBA" id="ARBA00023014"/>
    </source>
</evidence>
<feature type="domain" description="Radical SAM core" evidence="12">
    <location>
        <begin position="4"/>
        <end position="213"/>
    </location>
</feature>
<comment type="cofactor">
    <cofactor evidence="11">
        <name>[4Fe-4S] cluster</name>
        <dbReference type="ChEBI" id="CHEBI:49883"/>
    </cofactor>
    <text evidence="11">Binds 2 [4Fe-4S] clusters. Binds 1 [4Fe-4S] cluster coordinated with 3 cysteines and an exchangeable S-adenosyl-L-methionine and 1 [4Fe-4S] cluster coordinated with 3 cysteines and the GTP-derived substrate.</text>
</comment>
<comment type="similarity">
    <text evidence="11">Belongs to the radical SAM superfamily. MoaA family.</text>
</comment>
<dbReference type="GO" id="GO:0061798">
    <property type="term" value="F:GTP 3',8'-cyclase activity"/>
    <property type="evidence" value="ECO:0007669"/>
    <property type="project" value="UniProtKB-UniRule"/>
</dbReference>
<dbReference type="Gene3D" id="3.20.20.70">
    <property type="entry name" value="Aldolase class I"/>
    <property type="match status" value="1"/>
</dbReference>
<gene>
    <name evidence="11 13" type="primary">moaA</name>
    <name evidence="13" type="ORF">DDW13_01960</name>
</gene>
<dbReference type="GO" id="GO:0005525">
    <property type="term" value="F:GTP binding"/>
    <property type="evidence" value="ECO:0007669"/>
    <property type="project" value="UniProtKB-UniRule"/>
</dbReference>
<comment type="caution">
    <text evidence="13">The sequence shown here is derived from an EMBL/GenBank/DDBJ whole genome shotgun (WGS) entry which is preliminary data.</text>
</comment>
<reference evidence="13 14" key="1">
    <citation type="journal article" date="2015" name="Appl. Environ. Microbiol.">
        <title>Nanoarchaeota, Their Sulfolobales Host, and Nanoarchaeota Virus Distribution across Yellowstone National Park Hot Springs.</title>
        <authorList>
            <person name="Munson-McGee J.H."/>
            <person name="Field E.K."/>
            <person name="Bateson M."/>
            <person name="Rooney C."/>
            <person name="Stepanauskas R."/>
            <person name="Young M.J."/>
        </authorList>
    </citation>
    <scope>NUCLEOTIDE SEQUENCE [LARGE SCALE GENOMIC DNA]</scope>
    <source>
        <strain evidence="13">SCGC AC-742_N10</strain>
    </source>
</reference>